<dbReference type="InterPro" id="IPR000600">
    <property type="entry name" value="ROK"/>
</dbReference>
<dbReference type="InterPro" id="IPR004654">
    <property type="entry name" value="ROK_glcA"/>
</dbReference>
<protein>
    <recommendedName>
        <fullName evidence="3">Glucokinase</fullName>
        <ecNumber evidence="2">2.7.1.2</ecNumber>
    </recommendedName>
    <alternativeName>
        <fullName evidence="8">Glucose kinase</fullName>
    </alternativeName>
</protein>
<evidence type="ECO:0000256" key="6">
    <source>
        <dbReference type="ARBA" id="ARBA00022777"/>
    </source>
</evidence>
<comment type="similarity">
    <text evidence="1">Belongs to the ROK (NagC/XylR) family.</text>
</comment>
<gene>
    <name evidence="9" type="ORF">J4G33_02060</name>
</gene>
<dbReference type="EMBL" id="JAGEMK010000001">
    <property type="protein sequence ID" value="MBO1750582.1"/>
    <property type="molecule type" value="Genomic_DNA"/>
</dbReference>
<keyword evidence="7" id="KW-0067">ATP-binding</keyword>
<evidence type="ECO:0000256" key="1">
    <source>
        <dbReference type="ARBA" id="ARBA00006479"/>
    </source>
</evidence>
<dbReference type="NCBIfam" id="TIGR00744">
    <property type="entry name" value="ROK_glcA_fam"/>
    <property type="match status" value="1"/>
</dbReference>
<evidence type="ECO:0000256" key="8">
    <source>
        <dbReference type="ARBA" id="ARBA00032386"/>
    </source>
</evidence>
<sequence length="315" mass="31766">MYAIGVDIGGTKIAAGLVDEAGVILAQAKRSTVAGDAAEIDRAVADLYRELSAGHEVHALGVAAAGFISSDRATALFGANIAWRDYPLRDRIASLVGDPDLRVVVENDANAAGWAEFRFGAGRDVDDMLLLTVGTGLGGALVVGGQLVRGAWGVAAEVGHVRVVPEGHLCGCGLRGCWEQYASGSALVREARQAAAADPSRAARLLELAGGEAALVSGPSVTVAAQEGDPLAVELLAELGRWIGAGSASVAALLDPALVVVGGGVGAAGDLLLQPAREAFLAQLSGRGFRPEARIELAAAGNDAGIVGAADLARL</sequence>
<dbReference type="AlphaFoldDB" id="A0A939LMG8"/>
<dbReference type="PANTHER" id="PTHR18964:SF173">
    <property type="entry name" value="GLUCOKINASE"/>
    <property type="match status" value="1"/>
</dbReference>
<dbReference type="GO" id="GO:0006096">
    <property type="term" value="P:glycolytic process"/>
    <property type="evidence" value="ECO:0007669"/>
    <property type="project" value="InterPro"/>
</dbReference>
<accession>A0A939LMG8</accession>
<dbReference type="InterPro" id="IPR049874">
    <property type="entry name" value="ROK_cs"/>
</dbReference>
<dbReference type="Proteomes" id="UP000664209">
    <property type="component" value="Unassembled WGS sequence"/>
</dbReference>
<dbReference type="GO" id="GO:0004340">
    <property type="term" value="F:glucokinase activity"/>
    <property type="evidence" value="ECO:0007669"/>
    <property type="project" value="UniProtKB-EC"/>
</dbReference>
<evidence type="ECO:0000256" key="3">
    <source>
        <dbReference type="ARBA" id="ARBA00014701"/>
    </source>
</evidence>
<comment type="caution">
    <text evidence="9">The sequence shown here is derived from an EMBL/GenBank/DDBJ whole genome shotgun (WGS) entry which is preliminary data.</text>
</comment>
<evidence type="ECO:0000256" key="2">
    <source>
        <dbReference type="ARBA" id="ARBA00012323"/>
    </source>
</evidence>
<dbReference type="GO" id="GO:0005524">
    <property type="term" value="F:ATP binding"/>
    <property type="evidence" value="ECO:0007669"/>
    <property type="project" value="UniProtKB-KW"/>
</dbReference>
<evidence type="ECO:0000256" key="7">
    <source>
        <dbReference type="ARBA" id="ARBA00022840"/>
    </source>
</evidence>
<dbReference type="Pfam" id="PF00480">
    <property type="entry name" value="ROK"/>
    <property type="match status" value="1"/>
</dbReference>
<dbReference type="Gene3D" id="3.30.420.40">
    <property type="match status" value="2"/>
</dbReference>
<keyword evidence="6" id="KW-0418">Kinase</keyword>
<organism evidence="9 10">
    <name type="scientific">Actinotalea soli</name>
    <dbReference type="NCBI Taxonomy" id="2819234"/>
    <lineage>
        <taxon>Bacteria</taxon>
        <taxon>Bacillati</taxon>
        <taxon>Actinomycetota</taxon>
        <taxon>Actinomycetes</taxon>
        <taxon>Micrococcales</taxon>
        <taxon>Cellulomonadaceae</taxon>
        <taxon>Actinotalea</taxon>
    </lineage>
</organism>
<reference evidence="9" key="1">
    <citation type="submission" date="2021-03" db="EMBL/GenBank/DDBJ databases">
        <title>Actinotalea soli sp. nov., isolated from soil.</title>
        <authorList>
            <person name="Ping W."/>
            <person name="Zhang J."/>
        </authorList>
    </citation>
    <scope>NUCLEOTIDE SEQUENCE</scope>
    <source>
        <strain evidence="9">BY-33</strain>
    </source>
</reference>
<dbReference type="GO" id="GO:0005737">
    <property type="term" value="C:cytoplasm"/>
    <property type="evidence" value="ECO:0007669"/>
    <property type="project" value="InterPro"/>
</dbReference>
<name>A0A939LMG8_9CELL</name>
<dbReference type="PROSITE" id="PS01125">
    <property type="entry name" value="ROK"/>
    <property type="match status" value="1"/>
</dbReference>
<evidence type="ECO:0000313" key="9">
    <source>
        <dbReference type="EMBL" id="MBO1750582.1"/>
    </source>
</evidence>
<proteinExistence type="inferred from homology"/>
<keyword evidence="10" id="KW-1185">Reference proteome</keyword>
<dbReference type="InterPro" id="IPR043129">
    <property type="entry name" value="ATPase_NBD"/>
</dbReference>
<keyword evidence="5" id="KW-0547">Nucleotide-binding</keyword>
<dbReference type="EC" id="2.7.1.2" evidence="2"/>
<dbReference type="SUPFAM" id="SSF53067">
    <property type="entry name" value="Actin-like ATPase domain"/>
    <property type="match status" value="1"/>
</dbReference>
<evidence type="ECO:0000313" key="10">
    <source>
        <dbReference type="Proteomes" id="UP000664209"/>
    </source>
</evidence>
<evidence type="ECO:0000256" key="5">
    <source>
        <dbReference type="ARBA" id="ARBA00022741"/>
    </source>
</evidence>
<dbReference type="RefSeq" id="WP_208054214.1">
    <property type="nucleotide sequence ID" value="NZ_JAGEMK010000001.1"/>
</dbReference>
<evidence type="ECO:0000256" key="4">
    <source>
        <dbReference type="ARBA" id="ARBA00022679"/>
    </source>
</evidence>
<dbReference type="PANTHER" id="PTHR18964">
    <property type="entry name" value="ROK (REPRESSOR, ORF, KINASE) FAMILY"/>
    <property type="match status" value="1"/>
</dbReference>
<keyword evidence="4 9" id="KW-0808">Transferase</keyword>